<dbReference type="PANTHER" id="PTHR12634">
    <property type="entry name" value="SIT4 YEAST -ASSOCIATING PROTEIN-RELATED"/>
    <property type="match status" value="1"/>
</dbReference>
<dbReference type="GO" id="GO:0019888">
    <property type="term" value="F:protein phosphatase regulator activity"/>
    <property type="evidence" value="ECO:0007669"/>
    <property type="project" value="TreeGrafter"/>
</dbReference>
<keyword evidence="2" id="KW-0131">Cell cycle</keyword>
<dbReference type="OrthoDB" id="313574at2759"/>
<evidence type="ECO:0000256" key="1">
    <source>
        <dbReference type="ARBA" id="ARBA00006180"/>
    </source>
</evidence>
<evidence type="ECO:0000313" key="5">
    <source>
        <dbReference type="Proteomes" id="UP000187209"/>
    </source>
</evidence>
<reference evidence="4 5" key="1">
    <citation type="submission" date="2016-11" db="EMBL/GenBank/DDBJ databases">
        <title>The macronuclear genome of Stentor coeruleus: a giant cell with tiny introns.</title>
        <authorList>
            <person name="Slabodnick M."/>
            <person name="Ruby J.G."/>
            <person name="Reiff S.B."/>
            <person name="Swart E.C."/>
            <person name="Gosai S."/>
            <person name="Prabakaran S."/>
            <person name="Witkowska E."/>
            <person name="Larue G.E."/>
            <person name="Fisher S."/>
            <person name="Freeman R.M."/>
            <person name="Gunawardena J."/>
            <person name="Chu W."/>
            <person name="Stover N.A."/>
            <person name="Gregory B.D."/>
            <person name="Nowacki M."/>
            <person name="Derisi J."/>
            <person name="Roy S.W."/>
            <person name="Marshall W.F."/>
            <person name="Sood P."/>
        </authorList>
    </citation>
    <scope>NUCLEOTIDE SEQUENCE [LARGE SCALE GENOMIC DNA]</scope>
    <source>
        <strain evidence="4">WM001</strain>
    </source>
</reference>
<feature type="compositionally biased region" description="Basic and acidic residues" evidence="3">
    <location>
        <begin position="566"/>
        <end position="610"/>
    </location>
</feature>
<dbReference type="Pfam" id="PF04499">
    <property type="entry name" value="SAPS"/>
    <property type="match status" value="1"/>
</dbReference>
<evidence type="ECO:0008006" key="6">
    <source>
        <dbReference type="Google" id="ProtNLM"/>
    </source>
</evidence>
<feature type="compositionally biased region" description="Basic and acidic residues" evidence="3">
    <location>
        <begin position="506"/>
        <end position="519"/>
    </location>
</feature>
<accession>A0A1R2CR38</accession>
<feature type="compositionally biased region" description="Acidic residues" evidence="3">
    <location>
        <begin position="520"/>
        <end position="537"/>
    </location>
</feature>
<proteinExistence type="inferred from homology"/>
<sequence>MHFGGAFWQTFKGFQFSSHSFDQLFTNENTTLSDVLDDENVIQEMKNQNSKLYDFLNPQRIVELIQLITVFPPEDADHKRGHKHPFIASEIFSCESQHIFDQFFADDKMLLIEFFKFLKDDYINTTLAGYFSKFAISLVHHNPSFVIGFIEEHGYLQEIASKVWSKSIADLALKILTLEDLDSNFCIEPRTKLLNMVISNFSSSNPLSNYFSAEILCELVLRYNEKNSWRELMILLASSDNIKLIIDAATSSDISQVTSGIRVLKAIISSASCDFLLRVNRGSNEDDSRVIQEETEEISDFCKQVIDSLTLLVRKLERPTSYFDSCVKNTTIKILGDDRIKIVEFLHICMKIGIKAFELKIVSTNAIPSIINLFFDFDMNSIYHTLVEQVINSILILKGDNDCLLQALLNSDLIDKIILNPQLKGYSGHVIRIANLLNKSQYAQDVVRSKLSKDGRWAEFTRNYLEKRNEVEARKLGENKKIETPNDDKRNMISNYLQGLSLHPQKKPEEDDKDNKDDLFDRDDDENLLAKDEEPEAEIITSSKPTEFTIEDTVKSEDNNLEDVGEELKLSDLDKPEETPEKSQEVKHEKPEEKYEPVVEEKSQKAEENVEEKVQEKVEENVEERFEENKFEEDTKKEVEVKIAEDSFNDNHPVDNDCDYWRFGPN</sequence>
<evidence type="ECO:0000256" key="2">
    <source>
        <dbReference type="ARBA" id="ARBA00023306"/>
    </source>
</evidence>
<name>A0A1R2CR38_9CILI</name>
<dbReference type="InterPro" id="IPR007587">
    <property type="entry name" value="SAPS"/>
</dbReference>
<dbReference type="GO" id="GO:0019903">
    <property type="term" value="F:protein phosphatase binding"/>
    <property type="evidence" value="ECO:0007669"/>
    <property type="project" value="InterPro"/>
</dbReference>
<comment type="similarity">
    <text evidence="1">Belongs to the SAPS family.</text>
</comment>
<feature type="region of interest" description="Disordered" evidence="3">
    <location>
        <begin position="499"/>
        <end position="610"/>
    </location>
</feature>
<keyword evidence="5" id="KW-1185">Reference proteome</keyword>
<gene>
    <name evidence="4" type="ORF">SteCoe_5960</name>
</gene>
<evidence type="ECO:0000256" key="3">
    <source>
        <dbReference type="SAM" id="MobiDB-lite"/>
    </source>
</evidence>
<protein>
    <recommendedName>
        <fullName evidence="6">Serine/threonine-protein phosphatase 4 regulatory subunit 3-like central domain-containing protein</fullName>
    </recommendedName>
</protein>
<dbReference type="PANTHER" id="PTHR12634:SF8">
    <property type="entry name" value="FIERY MOUNTAIN, ISOFORM D"/>
    <property type="match status" value="1"/>
</dbReference>
<dbReference type="Proteomes" id="UP000187209">
    <property type="component" value="Unassembled WGS sequence"/>
</dbReference>
<comment type="caution">
    <text evidence="4">The sequence shown here is derived from an EMBL/GenBank/DDBJ whole genome shotgun (WGS) entry which is preliminary data.</text>
</comment>
<evidence type="ECO:0000313" key="4">
    <source>
        <dbReference type="EMBL" id="OMJ91474.1"/>
    </source>
</evidence>
<dbReference type="AlphaFoldDB" id="A0A1R2CR38"/>
<dbReference type="EMBL" id="MPUH01000080">
    <property type="protein sequence ID" value="OMJ91474.1"/>
    <property type="molecule type" value="Genomic_DNA"/>
</dbReference>
<organism evidence="4 5">
    <name type="scientific">Stentor coeruleus</name>
    <dbReference type="NCBI Taxonomy" id="5963"/>
    <lineage>
        <taxon>Eukaryota</taxon>
        <taxon>Sar</taxon>
        <taxon>Alveolata</taxon>
        <taxon>Ciliophora</taxon>
        <taxon>Postciliodesmatophora</taxon>
        <taxon>Heterotrichea</taxon>
        <taxon>Heterotrichida</taxon>
        <taxon>Stentoridae</taxon>
        <taxon>Stentor</taxon>
    </lineage>
</organism>